<protein>
    <recommendedName>
        <fullName evidence="5">Protein-lysine N-methyltransferase EFM4</fullName>
        <ecNumber evidence="5">2.1.1.-</ecNumber>
    </recommendedName>
    <alternativeName>
        <fullName evidence="5">Elongation factor methyltransferase 4</fullName>
    </alternativeName>
</protein>
<dbReference type="GeneID" id="19983706"/>
<keyword evidence="4 5" id="KW-0949">S-adenosyl-L-methionine</keyword>
<organism evidence="8 9">
    <name type="scientific">Cladophialophora carrionii CBS 160.54</name>
    <dbReference type="NCBI Taxonomy" id="1279043"/>
    <lineage>
        <taxon>Eukaryota</taxon>
        <taxon>Fungi</taxon>
        <taxon>Dikarya</taxon>
        <taxon>Ascomycota</taxon>
        <taxon>Pezizomycotina</taxon>
        <taxon>Eurotiomycetes</taxon>
        <taxon>Chaetothyriomycetidae</taxon>
        <taxon>Chaetothyriales</taxon>
        <taxon>Herpotrichiellaceae</taxon>
        <taxon>Cladophialophora</taxon>
    </lineage>
</organism>
<dbReference type="GO" id="GO:0032259">
    <property type="term" value="P:methylation"/>
    <property type="evidence" value="ECO:0007669"/>
    <property type="project" value="UniProtKB-KW"/>
</dbReference>
<dbReference type="HOGENOM" id="CLU_044783_1_1_1"/>
<dbReference type="GO" id="GO:0005737">
    <property type="term" value="C:cytoplasm"/>
    <property type="evidence" value="ECO:0007669"/>
    <property type="project" value="UniProtKB-SubCell"/>
</dbReference>
<dbReference type="HAMAP" id="MF_03188">
    <property type="entry name" value="Methyltr_EFM4"/>
    <property type="match status" value="1"/>
</dbReference>
<evidence type="ECO:0000259" key="7">
    <source>
        <dbReference type="Pfam" id="PF13847"/>
    </source>
</evidence>
<name>V9D9R3_9EURO</name>
<reference evidence="8 9" key="1">
    <citation type="submission" date="2013-03" db="EMBL/GenBank/DDBJ databases">
        <title>The Genome Sequence of Cladophialophora carrionii CBS 160.54.</title>
        <authorList>
            <consortium name="The Broad Institute Genomics Platform"/>
            <person name="Cuomo C."/>
            <person name="de Hoog S."/>
            <person name="Gorbushina A."/>
            <person name="Walker B."/>
            <person name="Young S.K."/>
            <person name="Zeng Q."/>
            <person name="Gargeya S."/>
            <person name="Fitzgerald M."/>
            <person name="Haas B."/>
            <person name="Abouelleil A."/>
            <person name="Allen A.W."/>
            <person name="Alvarado L."/>
            <person name="Arachchi H.M."/>
            <person name="Berlin A.M."/>
            <person name="Chapman S.B."/>
            <person name="Gainer-Dewar J."/>
            <person name="Goldberg J."/>
            <person name="Griggs A."/>
            <person name="Gujja S."/>
            <person name="Hansen M."/>
            <person name="Howarth C."/>
            <person name="Imamovic A."/>
            <person name="Ireland A."/>
            <person name="Larimer J."/>
            <person name="McCowan C."/>
            <person name="Murphy C."/>
            <person name="Pearson M."/>
            <person name="Poon T.W."/>
            <person name="Priest M."/>
            <person name="Roberts A."/>
            <person name="Saif S."/>
            <person name="Shea T."/>
            <person name="Sisk P."/>
            <person name="Sykes S."/>
            <person name="Wortman J."/>
            <person name="Nusbaum C."/>
            <person name="Birren B."/>
        </authorList>
    </citation>
    <scope>NUCLEOTIDE SEQUENCE [LARGE SCALE GENOMIC DNA]</scope>
    <source>
        <strain evidence="8 9">CBS 160.54</strain>
    </source>
</reference>
<evidence type="ECO:0000256" key="4">
    <source>
        <dbReference type="ARBA" id="ARBA00022691"/>
    </source>
</evidence>
<feature type="region of interest" description="Disordered" evidence="6">
    <location>
        <begin position="1"/>
        <end position="63"/>
    </location>
</feature>
<evidence type="ECO:0000313" key="8">
    <source>
        <dbReference type="EMBL" id="ETI23411.1"/>
    </source>
</evidence>
<dbReference type="VEuPathDB" id="FungiDB:G647_05213"/>
<evidence type="ECO:0000256" key="2">
    <source>
        <dbReference type="ARBA" id="ARBA00022603"/>
    </source>
</evidence>
<keyword evidence="2 5" id="KW-0489">Methyltransferase</keyword>
<keyword evidence="3 5" id="KW-0808">Transferase</keyword>
<comment type="subcellular location">
    <subcellularLocation>
        <location evidence="5">Cytoplasm</location>
    </subcellularLocation>
</comment>
<feature type="domain" description="Methyltransferase" evidence="7">
    <location>
        <begin position="103"/>
        <end position="146"/>
    </location>
</feature>
<dbReference type="GO" id="GO:0016192">
    <property type="term" value="P:vesicle-mediated transport"/>
    <property type="evidence" value="ECO:0007669"/>
    <property type="project" value="UniProtKB-UniRule"/>
</dbReference>
<dbReference type="GO" id="GO:0016279">
    <property type="term" value="F:protein-lysine N-methyltransferase activity"/>
    <property type="evidence" value="ECO:0007669"/>
    <property type="project" value="UniProtKB-UniRule"/>
</dbReference>
<feature type="compositionally biased region" description="Acidic residues" evidence="6">
    <location>
        <begin position="29"/>
        <end position="62"/>
    </location>
</feature>
<dbReference type="OrthoDB" id="10069295at2759"/>
<feature type="compositionally biased region" description="Basic and acidic residues" evidence="6">
    <location>
        <begin position="1"/>
        <end position="28"/>
    </location>
</feature>
<dbReference type="PANTHER" id="PTHR12843:SF5">
    <property type="entry name" value="EEF1A LYSINE METHYLTRANSFERASE 2"/>
    <property type="match status" value="1"/>
</dbReference>
<dbReference type="RefSeq" id="XP_008727766.1">
    <property type="nucleotide sequence ID" value="XM_008729544.1"/>
</dbReference>
<keyword evidence="1 5" id="KW-0963">Cytoplasm</keyword>
<dbReference type="SUPFAM" id="SSF53335">
    <property type="entry name" value="S-adenosyl-L-methionine-dependent methyltransferases"/>
    <property type="match status" value="1"/>
</dbReference>
<evidence type="ECO:0000256" key="3">
    <source>
        <dbReference type="ARBA" id="ARBA00022679"/>
    </source>
</evidence>
<dbReference type="CDD" id="cd02440">
    <property type="entry name" value="AdoMet_MTases"/>
    <property type="match status" value="1"/>
</dbReference>
<evidence type="ECO:0000256" key="6">
    <source>
        <dbReference type="SAM" id="MobiDB-lite"/>
    </source>
</evidence>
<gene>
    <name evidence="5" type="primary">EFM4</name>
    <name evidence="8" type="ORF">G647_05213</name>
</gene>
<dbReference type="Proteomes" id="UP000030678">
    <property type="component" value="Unassembled WGS sequence"/>
</dbReference>
<dbReference type="AlphaFoldDB" id="V9D9R3"/>
<keyword evidence="5" id="KW-0813">Transport</keyword>
<dbReference type="EMBL" id="KB822705">
    <property type="protein sequence ID" value="ETI23411.1"/>
    <property type="molecule type" value="Genomic_DNA"/>
</dbReference>
<dbReference type="Gene3D" id="3.40.50.150">
    <property type="entry name" value="Vaccinia Virus protein VP39"/>
    <property type="match status" value="1"/>
</dbReference>
<dbReference type="PANTHER" id="PTHR12843">
    <property type="entry name" value="PROTEIN-LYSINE N-METHYLTRANSFERASE METTL10"/>
    <property type="match status" value="1"/>
</dbReference>
<comment type="function">
    <text evidence="5">S-adenosyl-L-methionine-dependent protein-lysine N-methyltransferase that mono- and dimethylates elongation factor 1-alpha at 'Lys-316'. May play a role in intracellular transport.</text>
</comment>
<evidence type="ECO:0000313" key="9">
    <source>
        <dbReference type="Proteomes" id="UP000030678"/>
    </source>
</evidence>
<sequence>MPEVSHPTHLEPSELGTKEYWDEYYERDLDGDEADEDEDEDEGNREANPEEPPDPSELDSWFDDVGAPAKTLAFLTSTTFPLSPNYSGRKSDEPDRLDNTSPAVLDLGTGNGSALFSLHLQGGYTTARMVGVDYSRRSIELAEKLRLQYAAHRTQGTSSASATATATATTLGNIAFYTFDVINEDPKVQTWWPRSDGESDSRTDLIRRNPGFDLVLDKGTFDAISLSSDRAVDPNTGLERRICELYPAKVLDMTRPGGFLLLTSCNWTESEVISWFTGYVSGRLEGGNNDDAQQEQQQQRWGDTSARFEVYDTIKYPVFEFGGQKGQGVATVCFRKVLGSEEPGA</sequence>
<evidence type="ECO:0000256" key="1">
    <source>
        <dbReference type="ARBA" id="ARBA00022490"/>
    </source>
</evidence>
<accession>V9D9R3</accession>
<comment type="similarity">
    <text evidence="5">Belongs to the class I-like SAM-binding methyltransferase superfamily. EFM4 family.</text>
</comment>
<dbReference type="EC" id="2.1.1.-" evidence="5"/>
<evidence type="ECO:0000256" key="5">
    <source>
        <dbReference type="HAMAP-Rule" id="MF_03188"/>
    </source>
</evidence>
<dbReference type="Pfam" id="PF13847">
    <property type="entry name" value="Methyltransf_31"/>
    <property type="match status" value="1"/>
</dbReference>
<proteinExistence type="inferred from homology"/>
<dbReference type="InterPro" id="IPR029063">
    <property type="entry name" value="SAM-dependent_MTases_sf"/>
</dbReference>
<dbReference type="InterPro" id="IPR025714">
    <property type="entry name" value="Methyltranfer_dom"/>
</dbReference>
<dbReference type="InterPro" id="IPR026635">
    <property type="entry name" value="Efm4/METTL10"/>
</dbReference>